<dbReference type="GO" id="GO:0032049">
    <property type="term" value="P:cardiolipin biosynthetic process"/>
    <property type="evidence" value="ECO:0007669"/>
    <property type="project" value="UniProtKB-ARBA"/>
</dbReference>
<dbReference type="InterPro" id="IPR025202">
    <property type="entry name" value="PLD-like_dom"/>
</dbReference>
<comment type="caution">
    <text evidence="2">The sequence shown here is derived from an EMBL/GenBank/DDBJ whole genome shotgun (WGS) entry which is preliminary data.</text>
</comment>
<proteinExistence type="predicted"/>
<feature type="non-terminal residue" evidence="2">
    <location>
        <position position="191"/>
    </location>
</feature>
<organism evidence="2">
    <name type="scientific">gut metagenome</name>
    <dbReference type="NCBI Taxonomy" id="749906"/>
    <lineage>
        <taxon>unclassified sequences</taxon>
        <taxon>metagenomes</taxon>
        <taxon>organismal metagenomes</taxon>
    </lineage>
</organism>
<dbReference type="GO" id="GO:0008808">
    <property type="term" value="F:cardiolipin synthase activity"/>
    <property type="evidence" value="ECO:0007669"/>
    <property type="project" value="TreeGrafter"/>
</dbReference>
<protein>
    <submittedName>
        <fullName evidence="2">Cardiolipin synthetase</fullName>
    </submittedName>
</protein>
<dbReference type="PANTHER" id="PTHR21248:SF22">
    <property type="entry name" value="PHOSPHOLIPASE D"/>
    <property type="match status" value="1"/>
</dbReference>
<dbReference type="Pfam" id="PF13091">
    <property type="entry name" value="PLDc_2"/>
    <property type="match status" value="1"/>
</dbReference>
<evidence type="ECO:0000259" key="1">
    <source>
        <dbReference type="PROSITE" id="PS50035"/>
    </source>
</evidence>
<dbReference type="SMART" id="SM00155">
    <property type="entry name" value="PLDc"/>
    <property type="match status" value="1"/>
</dbReference>
<dbReference type="EMBL" id="AMCI01007050">
    <property type="protein sequence ID" value="EJW93303.1"/>
    <property type="molecule type" value="Genomic_DNA"/>
</dbReference>
<dbReference type="AlphaFoldDB" id="J9FFT8"/>
<sequence length="191" mass="21286">MDQGVVVTVPSGPYSQREANLYLLLQAINDAQHSITITTPYFVPNEVLSAALLNAAYRGVSVTLIVPEKADSAMVSWAGRRHYHDLLEAGVRILTYHGGLLHTKSIAIDGEYAVFGTVNFDNRSLHLNFEMMLLIFDTSFLQALKKLHEQYETQCNPIDAKNWQKRPIYGKIERGSRLSASSPAVRLNGLL</sequence>
<dbReference type="SUPFAM" id="SSF56024">
    <property type="entry name" value="Phospholipase D/nuclease"/>
    <property type="match status" value="1"/>
</dbReference>
<feature type="domain" description="PLD phosphodiesterase" evidence="1">
    <location>
        <begin position="97"/>
        <end position="124"/>
    </location>
</feature>
<dbReference type="Gene3D" id="3.30.870.10">
    <property type="entry name" value="Endonuclease Chain A"/>
    <property type="match status" value="1"/>
</dbReference>
<evidence type="ECO:0000313" key="2">
    <source>
        <dbReference type="EMBL" id="EJW93303.1"/>
    </source>
</evidence>
<accession>J9FFT8</accession>
<dbReference type="PANTHER" id="PTHR21248">
    <property type="entry name" value="CARDIOLIPIN SYNTHASE"/>
    <property type="match status" value="1"/>
</dbReference>
<dbReference type="InterPro" id="IPR001736">
    <property type="entry name" value="PLipase_D/transphosphatidylase"/>
</dbReference>
<dbReference type="PROSITE" id="PS50035">
    <property type="entry name" value="PLD"/>
    <property type="match status" value="1"/>
</dbReference>
<name>J9FFT8_9ZZZZ</name>
<gene>
    <name evidence="2" type="ORF">EVA_18590</name>
</gene>
<dbReference type="GO" id="GO:0016020">
    <property type="term" value="C:membrane"/>
    <property type="evidence" value="ECO:0007669"/>
    <property type="project" value="TreeGrafter"/>
</dbReference>
<reference evidence="2" key="1">
    <citation type="journal article" date="2012" name="PLoS ONE">
        <title>Gene sets for utilization of primary and secondary nutrition supplies in the distal gut of endangered iberian lynx.</title>
        <authorList>
            <person name="Alcaide M."/>
            <person name="Messina E."/>
            <person name="Richter M."/>
            <person name="Bargiela R."/>
            <person name="Peplies J."/>
            <person name="Huws S.A."/>
            <person name="Newbold C.J."/>
            <person name="Golyshin P.N."/>
            <person name="Simon M.A."/>
            <person name="Lopez G."/>
            <person name="Yakimov M.M."/>
            <person name="Ferrer M."/>
        </authorList>
    </citation>
    <scope>NUCLEOTIDE SEQUENCE</scope>
</reference>